<name>A0A9X1W7T3_9GAMM</name>
<dbReference type="Proteomes" id="UP001139682">
    <property type="component" value="Unassembled WGS sequence"/>
</dbReference>
<evidence type="ECO:0000313" key="2">
    <source>
        <dbReference type="EMBL" id="MCJ0972998.1"/>
    </source>
</evidence>
<keyword evidence="1" id="KW-0812">Transmembrane</keyword>
<dbReference type="AlphaFoldDB" id="A0A9X1W7T3"/>
<accession>A0A9X1W7T3</accession>
<gene>
    <name evidence="2" type="ORF">MST27_06410</name>
</gene>
<evidence type="ECO:0000256" key="1">
    <source>
        <dbReference type="SAM" id="Phobius"/>
    </source>
</evidence>
<keyword evidence="1" id="KW-0472">Membrane</keyword>
<protein>
    <submittedName>
        <fullName evidence="2">Uncharacterized protein</fullName>
    </submittedName>
</protein>
<comment type="caution">
    <text evidence="2">The sequence shown here is derived from an EMBL/GenBank/DDBJ whole genome shotgun (WGS) entry which is preliminary data.</text>
</comment>
<keyword evidence="1" id="KW-1133">Transmembrane helix</keyword>
<proteinExistence type="predicted"/>
<feature type="transmembrane region" description="Helical" evidence="1">
    <location>
        <begin position="87"/>
        <end position="112"/>
    </location>
</feature>
<dbReference type="EMBL" id="JALGRD010000003">
    <property type="protein sequence ID" value="MCJ0972998.1"/>
    <property type="molecule type" value="Genomic_DNA"/>
</dbReference>
<keyword evidence="3" id="KW-1185">Reference proteome</keyword>
<sequence length="113" mass="12356">MNPEQVVVVGKLIGLAAILLQAIALFISSRLDFGDLSIKVAEEKLPETIFLDAYNTAKSGMTRSITTEELNLRILQSSRSAVNNRRLLKLVVVIIGISLVFQILAAVVDIYVT</sequence>
<dbReference type="RefSeq" id="WP_243605175.1">
    <property type="nucleotide sequence ID" value="NZ_JALGRD010000003.1"/>
</dbReference>
<evidence type="ECO:0000313" key="3">
    <source>
        <dbReference type="Proteomes" id="UP001139682"/>
    </source>
</evidence>
<organism evidence="2 3">
    <name type="scientific">Stutzerimonas marianensis</name>
    <dbReference type="NCBI Taxonomy" id="2929513"/>
    <lineage>
        <taxon>Bacteria</taxon>
        <taxon>Pseudomonadati</taxon>
        <taxon>Pseudomonadota</taxon>
        <taxon>Gammaproteobacteria</taxon>
        <taxon>Pseudomonadales</taxon>
        <taxon>Pseudomonadaceae</taxon>
        <taxon>Stutzerimonas</taxon>
    </lineage>
</organism>
<reference evidence="2" key="1">
    <citation type="submission" date="2022-03" db="EMBL/GenBank/DDBJ databases">
        <title>Pseudomonas marianensis sp. nov., a marine bacterium isolated from deep-sea sediments of the Mariana Trench.</title>
        <authorList>
            <person name="Wei Y."/>
        </authorList>
    </citation>
    <scope>NUCLEOTIDE SEQUENCE</scope>
    <source>
        <strain evidence="2">PS1</strain>
    </source>
</reference>
<feature type="transmembrane region" description="Helical" evidence="1">
    <location>
        <begin position="6"/>
        <end position="27"/>
    </location>
</feature>